<dbReference type="Proteomes" id="UP000044841">
    <property type="component" value="Unassembled WGS sequence"/>
</dbReference>
<feature type="region of interest" description="Disordered" evidence="1">
    <location>
        <begin position="1"/>
        <end position="20"/>
    </location>
</feature>
<proteinExistence type="predicted"/>
<feature type="compositionally biased region" description="Low complexity" evidence="1">
    <location>
        <begin position="1"/>
        <end position="13"/>
    </location>
</feature>
<dbReference type="EMBL" id="CYGV01001706">
    <property type="protein sequence ID" value="CUA76540.1"/>
    <property type="molecule type" value="Genomic_DNA"/>
</dbReference>
<keyword evidence="3" id="KW-1185">Reference proteome</keyword>
<evidence type="ECO:0000313" key="2">
    <source>
        <dbReference type="EMBL" id="CUA76540.1"/>
    </source>
</evidence>
<protein>
    <submittedName>
        <fullName evidence="2">Uncharacterized protein</fullName>
    </submittedName>
</protein>
<evidence type="ECO:0000313" key="3">
    <source>
        <dbReference type="Proteomes" id="UP000044841"/>
    </source>
</evidence>
<sequence>MISSHGRSRPSSYSDEDSWDDREAFRERAIREHLEREHKIRTDPQAAKEELLKVREYLNEDAVENRYNYPDFATHLKGGKARSDAEQDRFLKNCNQQLKSYQSRLDRIPTHNDSDLEGLKERIGMGIDNYRGKVTTATNRTSR</sequence>
<accession>A0A0K6GDI9</accession>
<gene>
    <name evidence="2" type="ORF">RSOLAG22IIIB_12355</name>
</gene>
<evidence type="ECO:0000256" key="1">
    <source>
        <dbReference type="SAM" id="MobiDB-lite"/>
    </source>
</evidence>
<organism evidence="2 3">
    <name type="scientific">Rhizoctonia solani</name>
    <dbReference type="NCBI Taxonomy" id="456999"/>
    <lineage>
        <taxon>Eukaryota</taxon>
        <taxon>Fungi</taxon>
        <taxon>Dikarya</taxon>
        <taxon>Basidiomycota</taxon>
        <taxon>Agaricomycotina</taxon>
        <taxon>Agaricomycetes</taxon>
        <taxon>Cantharellales</taxon>
        <taxon>Ceratobasidiaceae</taxon>
        <taxon>Rhizoctonia</taxon>
    </lineage>
</organism>
<dbReference type="AlphaFoldDB" id="A0A0K6GDI9"/>
<name>A0A0K6GDI9_9AGAM</name>
<reference evidence="2 3" key="1">
    <citation type="submission" date="2015-07" db="EMBL/GenBank/DDBJ databases">
        <authorList>
            <person name="Noorani M."/>
        </authorList>
    </citation>
    <scope>NUCLEOTIDE SEQUENCE [LARGE SCALE GENOMIC DNA]</scope>
    <source>
        <strain evidence="2">BBA 69670</strain>
    </source>
</reference>